<evidence type="ECO:0000313" key="1">
    <source>
        <dbReference type="EMBL" id="QTD47411.1"/>
    </source>
</evidence>
<gene>
    <name evidence="1" type="ORF">J1M35_14765</name>
</gene>
<accession>A0A975CLQ2</accession>
<dbReference type="Proteomes" id="UP000663903">
    <property type="component" value="Chromosome"/>
</dbReference>
<organism evidence="1 2">
    <name type="scientific">Ottowia testudinis</name>
    <dbReference type="NCBI Taxonomy" id="2816950"/>
    <lineage>
        <taxon>Bacteria</taxon>
        <taxon>Pseudomonadati</taxon>
        <taxon>Pseudomonadota</taxon>
        <taxon>Betaproteobacteria</taxon>
        <taxon>Burkholderiales</taxon>
        <taxon>Comamonadaceae</taxon>
        <taxon>Ottowia</taxon>
    </lineage>
</organism>
<proteinExistence type="predicted"/>
<dbReference type="KEGG" id="otd:J1M35_14765"/>
<dbReference type="EMBL" id="CP071796">
    <property type="protein sequence ID" value="QTD47411.1"/>
    <property type="molecule type" value="Genomic_DNA"/>
</dbReference>
<dbReference type="SUPFAM" id="SSF46955">
    <property type="entry name" value="Putative DNA-binding domain"/>
    <property type="match status" value="1"/>
</dbReference>
<dbReference type="InterPro" id="IPR009061">
    <property type="entry name" value="DNA-bd_dom_put_sf"/>
</dbReference>
<sequence>MADRWNKSEATIERYRSDGVGPRFLKIGGAVRYRLEDIEAFERECLYDNPHTRCAASASQSPSSILQGVNV</sequence>
<dbReference type="GO" id="GO:0003677">
    <property type="term" value="F:DNA binding"/>
    <property type="evidence" value="ECO:0007669"/>
    <property type="project" value="UniProtKB-KW"/>
</dbReference>
<evidence type="ECO:0000313" key="2">
    <source>
        <dbReference type="Proteomes" id="UP000663903"/>
    </source>
</evidence>
<protein>
    <submittedName>
        <fullName evidence="1">DNA-binding protein</fullName>
    </submittedName>
</protein>
<name>A0A975CLQ2_9BURK</name>
<keyword evidence="2" id="KW-1185">Reference proteome</keyword>
<reference evidence="1" key="1">
    <citation type="submission" date="2021-03" db="EMBL/GenBank/DDBJ databases">
        <title>Ottowia sp. 27C isolated from the cloaca of a Giant Asian pond turtle (Heosemys grandis).</title>
        <authorList>
            <person name="Spergser J."/>
            <person name="Busse H.-J."/>
        </authorList>
    </citation>
    <scope>NUCLEOTIDE SEQUENCE</scope>
    <source>
        <strain evidence="1">27C</strain>
    </source>
</reference>
<keyword evidence="1" id="KW-0238">DNA-binding</keyword>
<dbReference type="AlphaFoldDB" id="A0A975CLQ2"/>